<accession>A0A8D8XEP0</accession>
<dbReference type="AlphaFoldDB" id="A0A8D8XEP0"/>
<protein>
    <submittedName>
        <fullName evidence="2">Uncharacterized protein</fullName>
    </submittedName>
</protein>
<proteinExistence type="predicted"/>
<evidence type="ECO:0000256" key="1">
    <source>
        <dbReference type="SAM" id="Phobius"/>
    </source>
</evidence>
<reference evidence="2" key="1">
    <citation type="submission" date="2021-05" db="EMBL/GenBank/DDBJ databases">
        <authorList>
            <person name="Alioto T."/>
            <person name="Alioto T."/>
            <person name="Gomez Garrido J."/>
        </authorList>
    </citation>
    <scope>NUCLEOTIDE SEQUENCE</scope>
</reference>
<keyword evidence="1" id="KW-0812">Transmembrane</keyword>
<keyword evidence="1" id="KW-0472">Membrane</keyword>
<evidence type="ECO:0000313" key="2">
    <source>
        <dbReference type="EMBL" id="CAG6694247.1"/>
    </source>
</evidence>
<dbReference type="EMBL" id="HBUF01317145">
    <property type="protein sequence ID" value="CAG6694247.1"/>
    <property type="molecule type" value="Transcribed_RNA"/>
</dbReference>
<keyword evidence="1" id="KW-1133">Transmembrane helix</keyword>
<name>A0A8D8XEP0_9HEMI</name>
<organism evidence="2">
    <name type="scientific">Cacopsylla melanoneura</name>
    <dbReference type="NCBI Taxonomy" id="428564"/>
    <lineage>
        <taxon>Eukaryota</taxon>
        <taxon>Metazoa</taxon>
        <taxon>Ecdysozoa</taxon>
        <taxon>Arthropoda</taxon>
        <taxon>Hexapoda</taxon>
        <taxon>Insecta</taxon>
        <taxon>Pterygota</taxon>
        <taxon>Neoptera</taxon>
        <taxon>Paraneoptera</taxon>
        <taxon>Hemiptera</taxon>
        <taxon>Sternorrhyncha</taxon>
        <taxon>Psylloidea</taxon>
        <taxon>Psyllidae</taxon>
        <taxon>Psyllinae</taxon>
        <taxon>Cacopsylla</taxon>
    </lineage>
</organism>
<sequence length="101" mass="11863">MLPNVIVPKIREVPRSVLSIGMVIIKLYIYLLLGTLYKMHFEVISQRCETIFYFIGISKIHFKTFFSNAFPKHVLFPSYSIIPKPCFVWSIIILRSQRVIL</sequence>
<feature type="transmembrane region" description="Helical" evidence="1">
    <location>
        <begin position="17"/>
        <end position="37"/>
    </location>
</feature>